<dbReference type="NCBIfam" id="NF004637">
    <property type="entry name" value="PRK05986.1"/>
    <property type="match status" value="1"/>
</dbReference>
<dbReference type="PANTHER" id="PTHR46638:SF1">
    <property type="entry name" value="CORRINOID ADENOSYLTRANSFERASE"/>
    <property type="match status" value="1"/>
</dbReference>
<dbReference type="Pfam" id="PF02572">
    <property type="entry name" value="CobA_CobO_BtuR"/>
    <property type="match status" value="1"/>
</dbReference>
<dbReference type="Gene3D" id="3.40.50.300">
    <property type="entry name" value="P-loop containing nucleotide triphosphate hydrolases"/>
    <property type="match status" value="1"/>
</dbReference>
<dbReference type="GO" id="GO:0005524">
    <property type="term" value="F:ATP binding"/>
    <property type="evidence" value="ECO:0007669"/>
    <property type="project" value="InterPro"/>
</dbReference>
<dbReference type="SUPFAM" id="SSF52540">
    <property type="entry name" value="P-loop containing nucleoside triphosphate hydrolases"/>
    <property type="match status" value="1"/>
</dbReference>
<accession>A0A6L5Y6R1</accession>
<gene>
    <name evidence="2" type="ORF">FYJ64_09120</name>
</gene>
<dbReference type="PANTHER" id="PTHR46638">
    <property type="entry name" value="CORRINOID ADENOSYLTRANSFERASE"/>
    <property type="match status" value="1"/>
</dbReference>
<dbReference type="Proteomes" id="UP000474676">
    <property type="component" value="Unassembled WGS sequence"/>
</dbReference>
<protein>
    <submittedName>
        <fullName evidence="2">Cob(I)yrinic acid a,c-diamide adenosyltransferase</fullName>
    </submittedName>
</protein>
<feature type="compositionally biased region" description="Basic and acidic residues" evidence="1">
    <location>
        <begin position="1"/>
        <end position="17"/>
    </location>
</feature>
<feature type="region of interest" description="Disordered" evidence="1">
    <location>
        <begin position="1"/>
        <end position="28"/>
    </location>
</feature>
<proteinExistence type="predicted"/>
<keyword evidence="2" id="KW-0808">Transferase</keyword>
<dbReference type="EMBL" id="VUMZ01000009">
    <property type="protein sequence ID" value="MST52464.1"/>
    <property type="molecule type" value="Genomic_DNA"/>
</dbReference>
<comment type="caution">
    <text evidence="2">The sequence shown here is derived from an EMBL/GenBank/DDBJ whole genome shotgun (WGS) entry which is preliminary data.</text>
</comment>
<organism evidence="2 3">
    <name type="scientific">Hornefia butyriciproducens</name>
    <dbReference type="NCBI Taxonomy" id="2652293"/>
    <lineage>
        <taxon>Bacteria</taxon>
        <taxon>Bacillati</taxon>
        <taxon>Bacillota</taxon>
        <taxon>Clostridia</taxon>
        <taxon>Peptostreptococcales</taxon>
        <taxon>Anaerovoracaceae</taxon>
        <taxon>Hornefia</taxon>
    </lineage>
</organism>
<dbReference type="PIRSF" id="PIRSF015617">
    <property type="entry name" value="Adensltrnsf_CobA"/>
    <property type="match status" value="1"/>
</dbReference>
<dbReference type="InterPro" id="IPR003724">
    <property type="entry name" value="CblAdoTrfase_CobA"/>
</dbReference>
<dbReference type="InterPro" id="IPR027417">
    <property type="entry name" value="P-loop_NTPase"/>
</dbReference>
<evidence type="ECO:0000313" key="3">
    <source>
        <dbReference type="Proteomes" id="UP000474676"/>
    </source>
</evidence>
<keyword evidence="3" id="KW-1185">Reference proteome</keyword>
<evidence type="ECO:0000256" key="1">
    <source>
        <dbReference type="SAM" id="MobiDB-lite"/>
    </source>
</evidence>
<evidence type="ECO:0000313" key="2">
    <source>
        <dbReference type="EMBL" id="MST52464.1"/>
    </source>
</evidence>
<dbReference type="AlphaFoldDB" id="A0A6L5Y6R1"/>
<dbReference type="GO" id="GO:0008817">
    <property type="term" value="F:corrinoid adenosyltransferase activity"/>
    <property type="evidence" value="ECO:0007669"/>
    <property type="project" value="InterPro"/>
</dbReference>
<sequence length="202" mass="22812">MRAGHRRCDTWRRDARRASQTRHATRGGRSMNKGYFQIYTGNGKGKTTAALGLALRAAGAGLQVYLGQFMKSMEYHEIGILKERVPEIQVELFGMGCIVDRDAGIPDIRAARTGVKRALEVLRSGSYDLVILDEIFIALYFNLITREDLENLLEAKPSGTELVMTGRYAPEWLLEKADLVTEMREVRHYYEAGVEARDGIER</sequence>
<dbReference type="GO" id="GO:0009236">
    <property type="term" value="P:cobalamin biosynthetic process"/>
    <property type="evidence" value="ECO:0007669"/>
    <property type="project" value="InterPro"/>
</dbReference>
<reference evidence="2 3" key="1">
    <citation type="submission" date="2019-08" db="EMBL/GenBank/DDBJ databases">
        <title>In-depth cultivation of the pig gut microbiome towards novel bacterial diversity and tailored functional studies.</title>
        <authorList>
            <person name="Wylensek D."/>
            <person name="Hitch T.C.A."/>
            <person name="Clavel T."/>
        </authorList>
    </citation>
    <scope>NUCLEOTIDE SEQUENCE [LARGE SCALE GENOMIC DNA]</scope>
    <source>
        <strain evidence="2 3">WCA-MUC-591-APC-3H</strain>
    </source>
</reference>
<name>A0A6L5Y6R1_9FIRM</name>